<reference evidence="2" key="1">
    <citation type="journal article" date="2022" name="bioRxiv">
        <title>Sequencing and chromosome-scale assembly of the giantPleurodeles waltlgenome.</title>
        <authorList>
            <person name="Brown T."/>
            <person name="Elewa A."/>
            <person name="Iarovenko S."/>
            <person name="Subramanian E."/>
            <person name="Araus A.J."/>
            <person name="Petzold A."/>
            <person name="Susuki M."/>
            <person name="Suzuki K.-i.T."/>
            <person name="Hayashi T."/>
            <person name="Toyoda A."/>
            <person name="Oliveira C."/>
            <person name="Osipova E."/>
            <person name="Leigh N.D."/>
            <person name="Simon A."/>
            <person name="Yun M.H."/>
        </authorList>
    </citation>
    <scope>NUCLEOTIDE SEQUENCE</scope>
    <source>
        <strain evidence="2">20211129_DDA</strain>
        <tissue evidence="2">Liver</tissue>
    </source>
</reference>
<evidence type="ECO:0000313" key="3">
    <source>
        <dbReference type="Proteomes" id="UP001066276"/>
    </source>
</evidence>
<dbReference type="Proteomes" id="UP001066276">
    <property type="component" value="Chromosome 1_1"/>
</dbReference>
<protein>
    <submittedName>
        <fullName evidence="2">Uncharacterized protein</fullName>
    </submittedName>
</protein>
<comment type="caution">
    <text evidence="2">The sequence shown here is derived from an EMBL/GenBank/DDBJ whole genome shotgun (WGS) entry which is preliminary data.</text>
</comment>
<evidence type="ECO:0000313" key="2">
    <source>
        <dbReference type="EMBL" id="KAJ1217211.1"/>
    </source>
</evidence>
<name>A0AAV7WWJ5_PLEWA</name>
<dbReference type="AlphaFoldDB" id="A0AAV7WWJ5"/>
<sequence>MLGLPLHTQELSETAEHGTPWGGLGCRVQAALVIIKIKPSNDTPESRRGVPASQEAAKSRKRMCHECNLFVFRRAAADSEGVLGMVDGARSMLRGKGGAARRAGTNTRTVRSGHGSSSHEPGWAAPWRPVSDNGSCRGSHGLAEHPRRLHKHGAARVTGCE</sequence>
<feature type="compositionally biased region" description="Low complexity" evidence="1">
    <location>
        <begin position="100"/>
        <end position="109"/>
    </location>
</feature>
<organism evidence="2 3">
    <name type="scientific">Pleurodeles waltl</name>
    <name type="common">Iberian ribbed newt</name>
    <dbReference type="NCBI Taxonomy" id="8319"/>
    <lineage>
        <taxon>Eukaryota</taxon>
        <taxon>Metazoa</taxon>
        <taxon>Chordata</taxon>
        <taxon>Craniata</taxon>
        <taxon>Vertebrata</taxon>
        <taxon>Euteleostomi</taxon>
        <taxon>Amphibia</taxon>
        <taxon>Batrachia</taxon>
        <taxon>Caudata</taxon>
        <taxon>Salamandroidea</taxon>
        <taxon>Salamandridae</taxon>
        <taxon>Pleurodelinae</taxon>
        <taxon>Pleurodeles</taxon>
    </lineage>
</organism>
<proteinExistence type="predicted"/>
<evidence type="ECO:0000256" key="1">
    <source>
        <dbReference type="SAM" id="MobiDB-lite"/>
    </source>
</evidence>
<gene>
    <name evidence="2" type="ORF">NDU88_004806</name>
</gene>
<accession>A0AAV7WWJ5</accession>
<dbReference type="EMBL" id="JANPWB010000001">
    <property type="protein sequence ID" value="KAJ1217211.1"/>
    <property type="molecule type" value="Genomic_DNA"/>
</dbReference>
<keyword evidence="3" id="KW-1185">Reference proteome</keyword>
<feature type="region of interest" description="Disordered" evidence="1">
    <location>
        <begin position="96"/>
        <end position="161"/>
    </location>
</feature>